<dbReference type="AlphaFoldDB" id="A0A858RBV6"/>
<keyword evidence="7" id="KW-1185">Reference proteome</keyword>
<reference evidence="6" key="1">
    <citation type="submission" date="2020-04" db="EMBL/GenBank/DDBJ databases">
        <title>A desert anoxygenic phototrophic bacterium fixes CO2 using RubisCO under aerobic conditions.</title>
        <authorList>
            <person name="Tang K."/>
        </authorList>
    </citation>
    <scope>NUCLEOTIDE SEQUENCE [LARGE SCALE GENOMIC DNA]</scope>
    <source>
        <strain evidence="6">MIMtkB3</strain>
    </source>
</reference>
<dbReference type="InterPro" id="IPR052359">
    <property type="entry name" value="HTH-type_reg/antitoxin"/>
</dbReference>
<dbReference type="Pfam" id="PF01381">
    <property type="entry name" value="HTH_3"/>
    <property type="match status" value="1"/>
</dbReference>
<evidence type="ECO:0000256" key="3">
    <source>
        <dbReference type="ARBA" id="ARBA00023163"/>
    </source>
</evidence>
<dbReference type="SUPFAM" id="SSF47413">
    <property type="entry name" value="lambda repressor-like DNA-binding domains"/>
    <property type="match status" value="1"/>
</dbReference>
<dbReference type="EMBL" id="CP051775">
    <property type="protein sequence ID" value="QJE74837.1"/>
    <property type="molecule type" value="Genomic_DNA"/>
</dbReference>
<proteinExistence type="predicted"/>
<dbReference type="PANTHER" id="PTHR36511:SF4">
    <property type="entry name" value="ANTITOXIN MQSA"/>
    <property type="match status" value="1"/>
</dbReference>
<protein>
    <submittedName>
        <fullName evidence="6">Helix-turn-helix domain-containing protein</fullName>
    </submittedName>
</protein>
<organism evidence="6 7">
    <name type="scientific">Aerophototrophica crusticola</name>
    <dbReference type="NCBI Taxonomy" id="1709002"/>
    <lineage>
        <taxon>Bacteria</taxon>
        <taxon>Pseudomonadati</taxon>
        <taxon>Pseudomonadota</taxon>
        <taxon>Alphaproteobacteria</taxon>
        <taxon>Rhodospirillales</taxon>
        <taxon>Rhodospirillaceae</taxon>
        <taxon>Aerophototrophica</taxon>
    </lineage>
</organism>
<dbReference type="InterPro" id="IPR001387">
    <property type="entry name" value="Cro/C1-type_HTH"/>
</dbReference>
<evidence type="ECO:0000259" key="5">
    <source>
        <dbReference type="PROSITE" id="PS50943"/>
    </source>
</evidence>
<dbReference type="PROSITE" id="PS50943">
    <property type="entry name" value="HTH_CROC1"/>
    <property type="match status" value="1"/>
</dbReference>
<dbReference type="Proteomes" id="UP000501891">
    <property type="component" value="Chromosome"/>
</dbReference>
<evidence type="ECO:0000256" key="2">
    <source>
        <dbReference type="ARBA" id="ARBA00023125"/>
    </source>
</evidence>
<name>A0A858RBV6_9PROT</name>
<feature type="compositionally biased region" description="Acidic residues" evidence="4">
    <location>
        <begin position="1"/>
        <end position="13"/>
    </location>
</feature>
<sequence length="86" mass="10042">MAEDGDEDLDEGNPPDFRVVRPYPDPRELRQNLHMTQEEFARAFGINVWTLREWEQKKAEPEGPARTLLRVIERNPDVVRQAVSGR</sequence>
<gene>
    <name evidence="6" type="ORF">HHL28_08260</name>
</gene>
<accession>A0A858RBV6</accession>
<keyword evidence="1" id="KW-0805">Transcription regulation</keyword>
<evidence type="ECO:0000313" key="7">
    <source>
        <dbReference type="Proteomes" id="UP000501891"/>
    </source>
</evidence>
<dbReference type="GO" id="GO:0003677">
    <property type="term" value="F:DNA binding"/>
    <property type="evidence" value="ECO:0007669"/>
    <property type="project" value="UniProtKB-KW"/>
</dbReference>
<feature type="domain" description="HTH cro/C1-type" evidence="5">
    <location>
        <begin position="27"/>
        <end position="79"/>
    </location>
</feature>
<dbReference type="KEGG" id="acru:HHL28_08260"/>
<evidence type="ECO:0000256" key="4">
    <source>
        <dbReference type="SAM" id="MobiDB-lite"/>
    </source>
</evidence>
<evidence type="ECO:0000256" key="1">
    <source>
        <dbReference type="ARBA" id="ARBA00023015"/>
    </source>
</evidence>
<dbReference type="Gene3D" id="1.10.260.40">
    <property type="entry name" value="lambda repressor-like DNA-binding domains"/>
    <property type="match status" value="1"/>
</dbReference>
<keyword evidence="3" id="KW-0804">Transcription</keyword>
<keyword evidence="2" id="KW-0238">DNA-binding</keyword>
<evidence type="ECO:0000313" key="6">
    <source>
        <dbReference type="EMBL" id="QJE74837.1"/>
    </source>
</evidence>
<feature type="region of interest" description="Disordered" evidence="4">
    <location>
        <begin position="1"/>
        <end position="23"/>
    </location>
</feature>
<dbReference type="PANTHER" id="PTHR36511">
    <property type="entry name" value="MERR FAMILY BACTERIAL REGULATORY PROTEIN"/>
    <property type="match status" value="1"/>
</dbReference>
<dbReference type="InterPro" id="IPR010982">
    <property type="entry name" value="Lambda_DNA-bd_dom_sf"/>
</dbReference>
<dbReference type="CDD" id="cd00093">
    <property type="entry name" value="HTH_XRE"/>
    <property type="match status" value="1"/>
</dbReference>